<dbReference type="GeneID" id="63849448"/>
<reference evidence="1" key="1">
    <citation type="submission" date="2020-01" db="EMBL/GenBank/DDBJ databases">
        <authorList>
            <consortium name="DOE Joint Genome Institute"/>
            <person name="Haridas S."/>
            <person name="Albert R."/>
            <person name="Binder M."/>
            <person name="Bloem J."/>
            <person name="Labutti K."/>
            <person name="Salamov A."/>
            <person name="Andreopoulos B."/>
            <person name="Baker S.E."/>
            <person name="Barry K."/>
            <person name="Bills G."/>
            <person name="Bluhm B.H."/>
            <person name="Cannon C."/>
            <person name="Castanera R."/>
            <person name="Culley D.E."/>
            <person name="Daum C."/>
            <person name="Ezra D."/>
            <person name="Gonzalez J.B."/>
            <person name="Henrissat B."/>
            <person name="Kuo A."/>
            <person name="Liang C."/>
            <person name="Lipzen A."/>
            <person name="Lutzoni F."/>
            <person name="Magnuson J."/>
            <person name="Mondo S."/>
            <person name="Nolan M."/>
            <person name="Ohm R."/>
            <person name="Pangilinan J."/>
            <person name="Park H.-J."/>
            <person name="Ramirez L."/>
            <person name="Alfaro M."/>
            <person name="Sun H."/>
            <person name="Tritt A."/>
            <person name="Yoshinaga Y."/>
            <person name="Zwiers L.-H."/>
            <person name="Turgeon B.G."/>
            <person name="Goodwin S.B."/>
            <person name="Spatafora J.W."/>
            <person name="Crous P.W."/>
            <person name="Grigoriev I.V."/>
        </authorList>
    </citation>
    <scope>NUCLEOTIDE SEQUENCE</scope>
    <source>
        <strain evidence="1">CBS 394.84</strain>
    </source>
</reference>
<keyword evidence="2" id="KW-1185">Reference proteome</keyword>
<gene>
    <name evidence="1" type="ORF">K460DRAFT_359472</name>
</gene>
<protein>
    <submittedName>
        <fullName evidence="1">Uncharacterized protein</fullName>
    </submittedName>
</protein>
<dbReference type="EMBL" id="ML976619">
    <property type="protein sequence ID" value="KAF1840929.1"/>
    <property type="molecule type" value="Genomic_DNA"/>
</dbReference>
<accession>A0A9P4G8H4</accession>
<dbReference type="Proteomes" id="UP000800039">
    <property type="component" value="Unassembled WGS sequence"/>
</dbReference>
<organism evidence="1 2">
    <name type="scientific">Cucurbitaria berberidis CBS 394.84</name>
    <dbReference type="NCBI Taxonomy" id="1168544"/>
    <lineage>
        <taxon>Eukaryota</taxon>
        <taxon>Fungi</taxon>
        <taxon>Dikarya</taxon>
        <taxon>Ascomycota</taxon>
        <taxon>Pezizomycotina</taxon>
        <taxon>Dothideomycetes</taxon>
        <taxon>Pleosporomycetidae</taxon>
        <taxon>Pleosporales</taxon>
        <taxon>Pleosporineae</taxon>
        <taxon>Cucurbitariaceae</taxon>
        <taxon>Cucurbitaria</taxon>
    </lineage>
</organism>
<dbReference type="OrthoDB" id="3801207at2759"/>
<evidence type="ECO:0000313" key="1">
    <source>
        <dbReference type="EMBL" id="KAF1840929.1"/>
    </source>
</evidence>
<dbReference type="RefSeq" id="XP_040783492.1">
    <property type="nucleotide sequence ID" value="XM_040932197.1"/>
</dbReference>
<proteinExistence type="predicted"/>
<name>A0A9P4G8H4_9PLEO</name>
<evidence type="ECO:0000313" key="2">
    <source>
        <dbReference type="Proteomes" id="UP000800039"/>
    </source>
</evidence>
<dbReference type="AlphaFoldDB" id="A0A9P4G8H4"/>
<comment type="caution">
    <text evidence="1">The sequence shown here is derived from an EMBL/GenBank/DDBJ whole genome shotgun (WGS) entry which is preliminary data.</text>
</comment>
<sequence length="515" mass="57397">MSFLWNDFTAFNGTLTCEILQTSSTDLKADIAKFHEWLKGVRNKPELHGIPAKHKDNVKKVFQALSGTDELQAPDHLPALLPIFETLDGQGNRNLKPLVVSFGSQDAQLLITDGASALGYLFSITSPPPHISVLWSEYLMPLLTLFSKCLFLAFVIDHTDKAYALSGVPVMANVMYLSNEVALENSSRPFFFGATISSAPYHKPTEVQFKHGRGLVTTWRRDHLLLPALRSHQQTLPPLDPTLHTVLVSRLDALIRGHPNVSMSDPRYALDANIFSKSWPVRQKVLNRVSLGGTPAVVPPHRLLRDNGTKATLQELLKKMVAHVYVESFDRQDPIIHADYQKLLRFYVAPHIFPPSTPQLPTPPEVVLVQEEVLIVDGILASLWSSHSNAALDKLTYLRYMQEKHEQPEHTTAFGRCAETYPVVAIQPPYFPSMKDQMGSIRGLAMEPRGIGVTSLFNTQDFSSATLKEVPTLLVLRTANESGSEQQVERFGIPANLPLPTDYDKDIDEADVGSW</sequence>